<keyword evidence="1" id="KW-0472">Membrane</keyword>
<dbReference type="Pfam" id="PF03140">
    <property type="entry name" value="DUF247"/>
    <property type="match status" value="1"/>
</dbReference>
<sequence length="499" mass="57207">MANGGRDAVITITATNNIQTTISLEQRIQETKWLLHPSAGNSSCCIFRLPQYLLEINKKAYQPHIVSIGPYHYGDTHLDMMQQHKWRFLRDLLVRTPSPGPNLDDYRQVVASMEEDIRRCYSETINLCGQDLVEVMVLDGLFTIELFCKVGRLSPSDPDDPIFNLAWIFPNLIRDLLRLENQIPFIVLQTLFDISKSSREDSNSSLAQLALEFFSFAVERPDEVLKQHVSVQAKHLLDLFRLSFIPEPHHRSPQNQNPKVILPLVQFIQMAKKPLAGILKASTRNTLKKFVGRIKLKIMRKGNTSPLVQFIQSAKKLHLAGIKFKKREANSFLDIRFCNGVLEIPNITLDDLRTDIFLNLVAFEQCYSHCSKHITTYAALMSCLISTPVDAAFLSDKNIIENYLGTDEEVAHFFKNLGKDVPFDIDESYLCKLFKDVNEYHRNIWHVRWAGFRFKYFDNPWSFLSAVAAVVLLLLTAIQTFFTLYDYFNSLASNGGGRH</sequence>
<dbReference type="EMBL" id="JAJFAZ020000007">
    <property type="protein sequence ID" value="KAI5319524.1"/>
    <property type="molecule type" value="Genomic_DNA"/>
</dbReference>
<dbReference type="PANTHER" id="PTHR31170">
    <property type="entry name" value="BNAC04G53230D PROTEIN"/>
    <property type="match status" value="1"/>
</dbReference>
<dbReference type="InterPro" id="IPR004158">
    <property type="entry name" value="DUF247_pln"/>
</dbReference>
<dbReference type="AlphaFoldDB" id="A0AAD4YSD9"/>
<evidence type="ECO:0000313" key="2">
    <source>
        <dbReference type="EMBL" id="KAI5319524.1"/>
    </source>
</evidence>
<proteinExistence type="predicted"/>
<keyword evidence="3" id="KW-1185">Reference proteome</keyword>
<evidence type="ECO:0000313" key="3">
    <source>
        <dbReference type="Proteomes" id="UP001054821"/>
    </source>
</evidence>
<feature type="transmembrane region" description="Helical" evidence="1">
    <location>
        <begin position="461"/>
        <end position="485"/>
    </location>
</feature>
<accession>A0AAD4YSD9</accession>
<keyword evidence="1" id="KW-1133">Transmembrane helix</keyword>
<comment type="caution">
    <text evidence="2">The sequence shown here is derived from an EMBL/GenBank/DDBJ whole genome shotgun (WGS) entry which is preliminary data.</text>
</comment>
<protein>
    <submittedName>
        <fullName evidence="2">Uncharacterized protein</fullName>
    </submittedName>
</protein>
<dbReference type="Proteomes" id="UP001054821">
    <property type="component" value="Chromosome 7"/>
</dbReference>
<name>A0AAD4YSD9_PRUDU</name>
<organism evidence="2 3">
    <name type="scientific">Prunus dulcis</name>
    <name type="common">Almond</name>
    <name type="synonym">Amygdalus dulcis</name>
    <dbReference type="NCBI Taxonomy" id="3755"/>
    <lineage>
        <taxon>Eukaryota</taxon>
        <taxon>Viridiplantae</taxon>
        <taxon>Streptophyta</taxon>
        <taxon>Embryophyta</taxon>
        <taxon>Tracheophyta</taxon>
        <taxon>Spermatophyta</taxon>
        <taxon>Magnoliopsida</taxon>
        <taxon>eudicotyledons</taxon>
        <taxon>Gunneridae</taxon>
        <taxon>Pentapetalae</taxon>
        <taxon>rosids</taxon>
        <taxon>fabids</taxon>
        <taxon>Rosales</taxon>
        <taxon>Rosaceae</taxon>
        <taxon>Amygdaloideae</taxon>
        <taxon>Amygdaleae</taxon>
        <taxon>Prunus</taxon>
    </lineage>
</organism>
<keyword evidence="1" id="KW-0812">Transmembrane</keyword>
<evidence type="ECO:0000256" key="1">
    <source>
        <dbReference type="SAM" id="Phobius"/>
    </source>
</evidence>
<gene>
    <name evidence="2" type="ORF">L3X38_039232</name>
</gene>
<reference evidence="2 3" key="1">
    <citation type="journal article" date="2022" name="G3 (Bethesda)">
        <title>Whole-genome sequence and methylome profiling of the almond [Prunus dulcis (Mill.) D.A. Webb] cultivar 'Nonpareil'.</title>
        <authorList>
            <person name="D'Amico-Willman K.M."/>
            <person name="Ouma W.Z."/>
            <person name="Meulia T."/>
            <person name="Sideli G.M."/>
            <person name="Gradziel T.M."/>
            <person name="Fresnedo-Ramirez J."/>
        </authorList>
    </citation>
    <scope>NUCLEOTIDE SEQUENCE [LARGE SCALE GENOMIC DNA]</scope>
    <source>
        <strain evidence="2">Clone GOH B32 T37-40</strain>
    </source>
</reference>
<dbReference type="PANTHER" id="PTHR31170:SF21">
    <property type="match status" value="1"/>
</dbReference>